<dbReference type="AlphaFoldDB" id="A0A2S6IRJ5"/>
<proteinExistence type="predicted"/>
<comment type="caution">
    <text evidence="2">The sequence shown here is derived from an EMBL/GenBank/DDBJ whole genome shotgun (WGS) entry which is preliminary data.</text>
</comment>
<keyword evidence="1" id="KW-0472">Membrane</keyword>
<gene>
    <name evidence="2" type="ORF">LY01_00717</name>
</gene>
<feature type="transmembrane region" description="Helical" evidence="1">
    <location>
        <begin position="61"/>
        <end position="80"/>
    </location>
</feature>
<evidence type="ECO:0000313" key="2">
    <source>
        <dbReference type="EMBL" id="PPK96892.1"/>
    </source>
</evidence>
<accession>A0A2S6IRJ5</accession>
<dbReference type="RefSeq" id="WP_104514422.1">
    <property type="nucleotide sequence ID" value="NZ_MQVW01000027.1"/>
</dbReference>
<keyword evidence="3" id="KW-1185">Reference proteome</keyword>
<reference evidence="2 3" key="1">
    <citation type="submission" date="2018-02" db="EMBL/GenBank/DDBJ databases">
        <title>Genomic Encyclopedia of Archaeal and Bacterial Type Strains, Phase II (KMG-II): from individual species to whole genera.</title>
        <authorList>
            <person name="Goeker M."/>
        </authorList>
    </citation>
    <scope>NUCLEOTIDE SEQUENCE [LARGE SCALE GENOMIC DNA]</scope>
    <source>
        <strain evidence="2 3">DSM 16809</strain>
    </source>
</reference>
<sequence length="88" mass="10185">MNSILLNLLPLLLSPVFILIAIAYYYDYKKDQKYLLSGFKFILWFVIFMVIYFWLTKILSFGLLESVLGFGIVIPLAIAVKNSSTRNQ</sequence>
<dbReference type="Proteomes" id="UP000239002">
    <property type="component" value="Unassembled WGS sequence"/>
</dbReference>
<evidence type="ECO:0000256" key="1">
    <source>
        <dbReference type="SAM" id="Phobius"/>
    </source>
</evidence>
<keyword evidence="1" id="KW-0812">Transmembrane</keyword>
<name>A0A2S6IRJ5_9FLAO</name>
<evidence type="ECO:0000313" key="3">
    <source>
        <dbReference type="Proteomes" id="UP000239002"/>
    </source>
</evidence>
<protein>
    <submittedName>
        <fullName evidence="2">Uncharacterized protein</fullName>
    </submittedName>
</protein>
<organism evidence="2 3">
    <name type="scientific">Nonlabens xylanidelens</name>
    <dbReference type="NCBI Taxonomy" id="191564"/>
    <lineage>
        <taxon>Bacteria</taxon>
        <taxon>Pseudomonadati</taxon>
        <taxon>Bacteroidota</taxon>
        <taxon>Flavobacteriia</taxon>
        <taxon>Flavobacteriales</taxon>
        <taxon>Flavobacteriaceae</taxon>
        <taxon>Nonlabens</taxon>
    </lineage>
</organism>
<feature type="transmembrane region" description="Helical" evidence="1">
    <location>
        <begin position="38"/>
        <end position="55"/>
    </location>
</feature>
<dbReference type="EMBL" id="PTJE01000001">
    <property type="protein sequence ID" value="PPK96892.1"/>
    <property type="molecule type" value="Genomic_DNA"/>
</dbReference>
<feature type="transmembrane region" description="Helical" evidence="1">
    <location>
        <begin position="6"/>
        <end position="26"/>
    </location>
</feature>
<keyword evidence="1" id="KW-1133">Transmembrane helix</keyword>